<evidence type="ECO:0000313" key="3">
    <source>
        <dbReference type="Proteomes" id="UP001597294"/>
    </source>
</evidence>
<dbReference type="GO" id="GO:0016746">
    <property type="term" value="F:acyltransferase activity"/>
    <property type="evidence" value="ECO:0007669"/>
    <property type="project" value="UniProtKB-KW"/>
</dbReference>
<protein>
    <submittedName>
        <fullName evidence="2">GNAT family N-acetyltransferase</fullName>
        <ecNumber evidence="2">2.3.-.-</ecNumber>
    </submittedName>
</protein>
<dbReference type="InterPro" id="IPR051531">
    <property type="entry name" value="N-acetyltransferase"/>
</dbReference>
<dbReference type="EMBL" id="JBHUII010000004">
    <property type="protein sequence ID" value="MFD2205903.1"/>
    <property type="molecule type" value="Genomic_DNA"/>
</dbReference>
<comment type="caution">
    <text evidence="2">The sequence shown here is derived from an EMBL/GenBank/DDBJ whole genome shotgun (WGS) entry which is preliminary data.</text>
</comment>
<accession>A0ABW5BIE1</accession>
<dbReference type="Gene3D" id="3.40.630.30">
    <property type="match status" value="1"/>
</dbReference>
<dbReference type="SUPFAM" id="SSF55729">
    <property type="entry name" value="Acyl-CoA N-acyltransferases (Nat)"/>
    <property type="match status" value="1"/>
</dbReference>
<dbReference type="RefSeq" id="WP_380250963.1">
    <property type="nucleotide sequence ID" value="NZ_JBHUII010000004.1"/>
</dbReference>
<keyword evidence="2" id="KW-0808">Transferase</keyword>
<reference evidence="3" key="1">
    <citation type="journal article" date="2019" name="Int. J. Syst. Evol. Microbiol.">
        <title>The Global Catalogue of Microorganisms (GCM) 10K type strain sequencing project: providing services to taxonomists for standard genome sequencing and annotation.</title>
        <authorList>
            <consortium name="The Broad Institute Genomics Platform"/>
            <consortium name="The Broad Institute Genome Sequencing Center for Infectious Disease"/>
            <person name="Wu L."/>
            <person name="Ma J."/>
        </authorList>
    </citation>
    <scope>NUCLEOTIDE SEQUENCE [LARGE SCALE GENOMIC DNA]</scope>
    <source>
        <strain evidence="3">CGMCC 4.7192</strain>
    </source>
</reference>
<dbReference type="PANTHER" id="PTHR43792:SF1">
    <property type="entry name" value="N-ACETYLTRANSFERASE DOMAIN-CONTAINING PROTEIN"/>
    <property type="match status" value="1"/>
</dbReference>
<evidence type="ECO:0000259" key="1">
    <source>
        <dbReference type="PROSITE" id="PS51186"/>
    </source>
</evidence>
<keyword evidence="3" id="KW-1185">Reference proteome</keyword>
<proteinExistence type="predicted"/>
<dbReference type="Proteomes" id="UP001597294">
    <property type="component" value="Unassembled WGS sequence"/>
</dbReference>
<sequence>MQSRDLISQRLSLRPFTERDTDKLFQLYGNVDVMAIRKIGVQSRAGSDIQLHNILDHWERRGFGLWAVYDRESDVFMGECGLREENSHDDMVELSYGLLPQFWGGGRATEAATTVLDFGLKELGLKKVYGFAQKKNHASLHILGKLGFKHECDFDEDGDIITRTAFSSTALPAE</sequence>
<name>A0ABW5BIE1_9PROT</name>
<dbReference type="Pfam" id="PF13302">
    <property type="entry name" value="Acetyltransf_3"/>
    <property type="match status" value="1"/>
</dbReference>
<dbReference type="PROSITE" id="PS51186">
    <property type="entry name" value="GNAT"/>
    <property type="match status" value="1"/>
</dbReference>
<dbReference type="InterPro" id="IPR016181">
    <property type="entry name" value="Acyl_CoA_acyltransferase"/>
</dbReference>
<organism evidence="2 3">
    <name type="scientific">Kiloniella antarctica</name>
    <dbReference type="NCBI Taxonomy" id="1550907"/>
    <lineage>
        <taxon>Bacteria</taxon>
        <taxon>Pseudomonadati</taxon>
        <taxon>Pseudomonadota</taxon>
        <taxon>Alphaproteobacteria</taxon>
        <taxon>Rhodospirillales</taxon>
        <taxon>Kiloniellaceae</taxon>
        <taxon>Kiloniella</taxon>
    </lineage>
</organism>
<dbReference type="EC" id="2.3.-.-" evidence="2"/>
<feature type="domain" description="N-acetyltransferase" evidence="1">
    <location>
        <begin position="11"/>
        <end position="174"/>
    </location>
</feature>
<dbReference type="PANTHER" id="PTHR43792">
    <property type="entry name" value="GNAT FAMILY, PUTATIVE (AFU_ORTHOLOGUE AFUA_3G00765)-RELATED-RELATED"/>
    <property type="match status" value="1"/>
</dbReference>
<gene>
    <name evidence="2" type="ORF">ACFSKO_09785</name>
</gene>
<keyword evidence="2" id="KW-0012">Acyltransferase</keyword>
<evidence type="ECO:0000313" key="2">
    <source>
        <dbReference type="EMBL" id="MFD2205903.1"/>
    </source>
</evidence>
<dbReference type="InterPro" id="IPR000182">
    <property type="entry name" value="GNAT_dom"/>
</dbReference>